<dbReference type="PANTHER" id="PTHR15375">
    <property type="entry name" value="ACTIVATOR OF S-PHASE KINASE-RELATED"/>
    <property type="match status" value="1"/>
</dbReference>
<evidence type="ECO:0000313" key="7">
    <source>
        <dbReference type="EMBL" id="WPG98601.1"/>
    </source>
</evidence>
<feature type="compositionally biased region" description="Basic and acidic residues" evidence="5">
    <location>
        <begin position="116"/>
        <end position="131"/>
    </location>
</feature>
<dbReference type="Gene3D" id="3.40.50.10190">
    <property type="entry name" value="BRCT domain"/>
    <property type="match status" value="2"/>
</dbReference>
<protein>
    <recommendedName>
        <fullName evidence="6">DBF4-type domain-containing protein</fullName>
    </recommendedName>
</protein>
<feature type="compositionally biased region" description="Basic and acidic residues" evidence="5">
    <location>
        <begin position="410"/>
        <end position="428"/>
    </location>
</feature>
<dbReference type="InterPro" id="IPR055116">
    <property type="entry name" value="DBF4_BRCT"/>
</dbReference>
<dbReference type="Pfam" id="PF22437">
    <property type="entry name" value="DBF4_BRCT"/>
    <property type="match status" value="1"/>
</dbReference>
<proteinExistence type="predicted"/>
<dbReference type="GO" id="GO:0043539">
    <property type="term" value="F:protein serine/threonine kinase activator activity"/>
    <property type="evidence" value="ECO:0007669"/>
    <property type="project" value="TreeGrafter"/>
</dbReference>
<evidence type="ECO:0000256" key="4">
    <source>
        <dbReference type="PROSITE-ProRule" id="PRU00600"/>
    </source>
</evidence>
<dbReference type="Proteomes" id="UP001303373">
    <property type="component" value="Chromosome 2"/>
</dbReference>
<feature type="compositionally biased region" description="Basic residues" evidence="5">
    <location>
        <begin position="617"/>
        <end position="627"/>
    </location>
</feature>
<dbReference type="PANTHER" id="PTHR15375:SF26">
    <property type="entry name" value="PROTEIN CHIFFON"/>
    <property type="match status" value="1"/>
</dbReference>
<evidence type="ECO:0000256" key="1">
    <source>
        <dbReference type="ARBA" id="ARBA00022723"/>
    </source>
</evidence>
<feature type="region of interest" description="Disordered" evidence="5">
    <location>
        <begin position="410"/>
        <end position="522"/>
    </location>
</feature>
<evidence type="ECO:0000313" key="8">
    <source>
        <dbReference type="Proteomes" id="UP001303373"/>
    </source>
</evidence>
<feature type="compositionally biased region" description="Polar residues" evidence="5">
    <location>
        <begin position="440"/>
        <end position="454"/>
    </location>
</feature>
<feature type="region of interest" description="Disordered" evidence="5">
    <location>
        <begin position="556"/>
        <end position="640"/>
    </location>
</feature>
<sequence length="685" mass="77416">MAAVSVLYPAVTDDTMASRRPLANVPNAVNSPYRTTAATNNAKRTRAQAGDREAFFGQPPAKKQIIEIPDEDEEENIDPRKKDMAFVHAQNKLDEPFARRLTDKQPTAFERKLYQARERKVAPQARQDKPQRAAGDNLETIRQWQRHYKRQFPHFVIYFDGVPDDARSKAVHQIRTLGAREEKFFSKAVTHVVTTRAIPAELITTSPDDEKYDNGAQQKTIQPSLLTQDQRKTTNLLDANLQRRAQSQAPGFGLDVDPRRIQQVPGTDILSRARELGIKIWALEKLHRILKTMLEADTGDQPAAHDTRNHITVNKSVTRPAVKDGDLELLLRNEKLTGHADRDMSTVGQDMVTLRNCYLYIHDMDEKTKPVMVREYSKPTNGVKEQGKWPQFRLTSAGRCPFVEDPAHTKKLQQQEREAAKAQEELAQRRTRGVAADGRTGSSLRPLTQSQVNVRRSPRKVSNEEKSKPLDPPKSVPQKTQMSTESMPPLFGSAQQSLRGQPRMVGGEPVASGMQHSNVTSAIRSQVISSAAISSTAPGANRRIGDSKEISALKRKVLERGNTVTSNQSMPSSYMNDMRAALNNDNEPQPRAAKRKAQETLGVVQEDEEITRDQKRVAVRKPERKRSKPAEREPKPGYCENCRDKYEDFEEHILSRKHRKFAVTQDNWKELDALLCQLKRPHKSA</sequence>
<dbReference type="PROSITE" id="PS51265">
    <property type="entry name" value="ZF_DBF4"/>
    <property type="match status" value="1"/>
</dbReference>
<dbReference type="Pfam" id="PF07535">
    <property type="entry name" value="zf-DBF"/>
    <property type="match status" value="1"/>
</dbReference>
<name>A0AAQ3LYZ3_9PEZI</name>
<feature type="compositionally biased region" description="Polar residues" evidence="5">
    <location>
        <begin position="477"/>
        <end position="486"/>
    </location>
</feature>
<accession>A0AAQ3LYZ3</accession>
<dbReference type="GO" id="GO:1901987">
    <property type="term" value="P:regulation of cell cycle phase transition"/>
    <property type="evidence" value="ECO:0007669"/>
    <property type="project" value="TreeGrafter"/>
</dbReference>
<dbReference type="InterPro" id="IPR013939">
    <property type="entry name" value="Regulatory_Dfp1/Him1"/>
</dbReference>
<gene>
    <name evidence="7" type="ORF">R9X50_00139400</name>
</gene>
<dbReference type="Gene3D" id="6.10.250.3410">
    <property type="entry name" value="DBF zinc finger"/>
    <property type="match status" value="1"/>
</dbReference>
<dbReference type="GO" id="GO:0010571">
    <property type="term" value="P:positive regulation of nuclear cell cycle DNA replication"/>
    <property type="evidence" value="ECO:0007669"/>
    <property type="project" value="TreeGrafter"/>
</dbReference>
<dbReference type="InterPro" id="IPR036420">
    <property type="entry name" value="BRCT_dom_sf"/>
</dbReference>
<dbReference type="EMBL" id="CP138581">
    <property type="protein sequence ID" value="WPG98601.1"/>
    <property type="molecule type" value="Genomic_DNA"/>
</dbReference>
<evidence type="ECO:0000256" key="5">
    <source>
        <dbReference type="SAM" id="MobiDB-lite"/>
    </source>
</evidence>
<dbReference type="GO" id="GO:0003676">
    <property type="term" value="F:nucleic acid binding"/>
    <property type="evidence" value="ECO:0007669"/>
    <property type="project" value="InterPro"/>
</dbReference>
<dbReference type="GO" id="GO:0008270">
    <property type="term" value="F:zinc ion binding"/>
    <property type="evidence" value="ECO:0007669"/>
    <property type="project" value="UniProtKB-KW"/>
</dbReference>
<dbReference type="InterPro" id="IPR006572">
    <property type="entry name" value="Znf_DBF"/>
</dbReference>
<keyword evidence="2 4" id="KW-0863">Zinc-finger</keyword>
<keyword evidence="1" id="KW-0479">Metal-binding</keyword>
<dbReference type="AlphaFoldDB" id="A0AAQ3LYZ3"/>
<evidence type="ECO:0000256" key="3">
    <source>
        <dbReference type="ARBA" id="ARBA00022833"/>
    </source>
</evidence>
<keyword evidence="3" id="KW-0862">Zinc</keyword>
<dbReference type="CDD" id="cd00027">
    <property type="entry name" value="BRCT"/>
    <property type="match status" value="1"/>
</dbReference>
<keyword evidence="8" id="KW-1185">Reference proteome</keyword>
<feature type="compositionally biased region" description="Polar residues" evidence="5">
    <location>
        <begin position="562"/>
        <end position="575"/>
    </location>
</feature>
<dbReference type="FunFam" id="6.10.250.3410:FF:000001">
    <property type="entry name" value="Protein DBF4 homolog A"/>
    <property type="match status" value="1"/>
</dbReference>
<evidence type="ECO:0000259" key="6">
    <source>
        <dbReference type="PROSITE" id="PS51265"/>
    </source>
</evidence>
<dbReference type="GO" id="GO:0031431">
    <property type="term" value="C:Dbf4-dependent protein kinase complex"/>
    <property type="evidence" value="ECO:0007669"/>
    <property type="project" value="TreeGrafter"/>
</dbReference>
<organism evidence="7 8">
    <name type="scientific">Acrodontium crateriforme</name>
    <dbReference type="NCBI Taxonomy" id="150365"/>
    <lineage>
        <taxon>Eukaryota</taxon>
        <taxon>Fungi</taxon>
        <taxon>Dikarya</taxon>
        <taxon>Ascomycota</taxon>
        <taxon>Pezizomycotina</taxon>
        <taxon>Dothideomycetes</taxon>
        <taxon>Dothideomycetidae</taxon>
        <taxon>Mycosphaerellales</taxon>
        <taxon>Teratosphaeriaceae</taxon>
        <taxon>Acrodontium</taxon>
    </lineage>
</organism>
<dbReference type="InterPro" id="IPR038545">
    <property type="entry name" value="Znf_DBF_sf"/>
</dbReference>
<reference evidence="7 8" key="1">
    <citation type="submission" date="2023-11" db="EMBL/GenBank/DDBJ databases">
        <title>An acidophilic fungus is an integral part of prey digestion in a carnivorous sundew plant.</title>
        <authorList>
            <person name="Tsai I.J."/>
        </authorList>
    </citation>
    <scope>NUCLEOTIDE SEQUENCE [LARGE SCALE GENOMIC DNA]</scope>
    <source>
        <strain evidence="7">169a</strain>
    </source>
</reference>
<dbReference type="InterPro" id="IPR051590">
    <property type="entry name" value="Replication_Regulatory_Kinase"/>
</dbReference>
<feature type="region of interest" description="Disordered" evidence="5">
    <location>
        <begin position="116"/>
        <end position="136"/>
    </location>
</feature>
<evidence type="ECO:0000256" key="2">
    <source>
        <dbReference type="ARBA" id="ARBA00022771"/>
    </source>
</evidence>
<feature type="domain" description="DBF4-type" evidence="6">
    <location>
        <begin position="632"/>
        <end position="681"/>
    </location>
</feature>
<dbReference type="SMART" id="SM00586">
    <property type="entry name" value="ZnF_DBF"/>
    <property type="match status" value="1"/>
</dbReference>
<feature type="compositionally biased region" description="Basic and acidic residues" evidence="5">
    <location>
        <begin position="628"/>
        <end position="640"/>
    </location>
</feature>
<dbReference type="Pfam" id="PF08630">
    <property type="entry name" value="Dfp1_Him1_M"/>
    <property type="match status" value="1"/>
</dbReference>
<feature type="compositionally biased region" description="Basic and acidic residues" evidence="5">
    <location>
        <begin position="461"/>
        <end position="471"/>
    </location>
</feature>
<dbReference type="SUPFAM" id="SSF52113">
    <property type="entry name" value="BRCT domain"/>
    <property type="match status" value="1"/>
</dbReference>